<dbReference type="EMBL" id="ADFP01000029">
    <property type="protein sequence ID" value="EFB91583.1"/>
    <property type="molecule type" value="Genomic_DNA"/>
</dbReference>
<dbReference type="GO" id="GO:0008838">
    <property type="term" value="F:diaminopropionate ammonia-lyase activity"/>
    <property type="evidence" value="ECO:0007669"/>
    <property type="project" value="UniProtKB-EC"/>
</dbReference>
<dbReference type="NCBIfam" id="TIGR03528">
    <property type="entry name" value="2_3_DAP_am_ly"/>
    <property type="match status" value="1"/>
</dbReference>
<organism evidence="4 5">
    <name type="scientific">Pyramidobacter piscolens W5455</name>
    <dbReference type="NCBI Taxonomy" id="352165"/>
    <lineage>
        <taxon>Bacteria</taxon>
        <taxon>Thermotogati</taxon>
        <taxon>Synergistota</taxon>
        <taxon>Synergistia</taxon>
        <taxon>Synergistales</taxon>
        <taxon>Dethiosulfovibrionaceae</taxon>
        <taxon>Pyramidobacter</taxon>
    </lineage>
</organism>
<evidence type="ECO:0000256" key="2">
    <source>
        <dbReference type="ARBA" id="ARBA00022898"/>
    </source>
</evidence>
<keyword evidence="5" id="KW-1185">Reference proteome</keyword>
<dbReference type="Proteomes" id="UP000006462">
    <property type="component" value="Unassembled WGS sequence"/>
</dbReference>
<proteinExistence type="predicted"/>
<dbReference type="EC" id="4.3.1.15" evidence="4"/>
<feature type="domain" description="Tryptophan synthase beta chain-like PALP" evidence="3">
    <location>
        <begin position="41"/>
        <end position="329"/>
    </location>
</feature>
<protein>
    <submittedName>
        <fullName evidence="4">Diaminopropionate ammonia-lyase</fullName>
        <ecNumber evidence="4">4.3.1.15</ecNumber>
    </submittedName>
</protein>
<dbReference type="PANTHER" id="PTHR42937">
    <property type="match status" value="1"/>
</dbReference>
<accession>A0ABM9ZX67</accession>
<dbReference type="InterPro" id="IPR019871">
    <property type="entry name" value="DiNH2propionate_NH3-lyase_sub"/>
</dbReference>
<dbReference type="Pfam" id="PF00291">
    <property type="entry name" value="PALP"/>
    <property type="match status" value="1"/>
</dbReference>
<evidence type="ECO:0000259" key="3">
    <source>
        <dbReference type="Pfam" id="PF00291"/>
    </source>
</evidence>
<dbReference type="InterPro" id="IPR036052">
    <property type="entry name" value="TrpB-like_PALP_sf"/>
</dbReference>
<evidence type="ECO:0000313" key="5">
    <source>
        <dbReference type="Proteomes" id="UP000006462"/>
    </source>
</evidence>
<dbReference type="InterPro" id="IPR010081">
    <property type="entry name" value="DiNH2opropionate_NH3_lyase"/>
</dbReference>
<comment type="caution">
    <text evidence="4">The sequence shown here is derived from an EMBL/GenBank/DDBJ whole genome shotgun (WGS) entry which is preliminary data.</text>
</comment>
<dbReference type="RefSeq" id="WP_009163975.1">
    <property type="nucleotide sequence ID" value="NZ_ADFP01000029.1"/>
</dbReference>
<dbReference type="PANTHER" id="PTHR42937:SF1">
    <property type="entry name" value="DIAMINOPROPIONATE AMMONIA-LYASE"/>
    <property type="match status" value="1"/>
</dbReference>
<keyword evidence="4" id="KW-0456">Lyase</keyword>
<reference evidence="4 5" key="1">
    <citation type="submission" date="2009-12" db="EMBL/GenBank/DDBJ databases">
        <authorList>
            <person name="Shrivastava S."/>
            <person name="Madupu R."/>
            <person name="Durkin A.S."/>
            <person name="Torralba M."/>
            <person name="Methe B."/>
            <person name="Sutton G.G."/>
            <person name="Strausberg R.L."/>
            <person name="Nelson K.E."/>
        </authorList>
    </citation>
    <scope>NUCLEOTIDE SEQUENCE [LARGE SCALE GENOMIC DNA]</scope>
    <source>
        <strain evidence="4 5">W5455</strain>
    </source>
</reference>
<sequence>MEERFKAIHYERDAGVGPAAMEQFGPAQAEKVRAFHRSFPEYAPTPLADLPHLARELGVAALRVKDESHRFGLNAFKVLGGSYCLGRCVAERLGLDPDSLTFAELTSPEVLAKIDGTTFVTATDGNHGRGVAWTAAKLKQRCVVYMPKGSAAERLENIRRTGADASITEFNYNDTVALARDTAAKNGWTLVQDTSWPGYEEIPLRIMQGYLTMTLETAEQLGGKKPTHVFLQAGVGSMPAAAAAFFANLYGAERPIVTIVESNQADCIYRTAAARDGKIHAVNGDMRTIMAGLACGVPGMTAWELLRRCADNFVSMPDYPAAQGMRILGAPLLGDPRVISGESGASAFGLVTEVLRSPGLKWLKEQLRLDENSRVLCFSTEGATDRANYRRIVWDGAFARDRSVS</sequence>
<dbReference type="Gene3D" id="3.40.50.1100">
    <property type="match status" value="2"/>
</dbReference>
<gene>
    <name evidence="4" type="primary">dpaL</name>
    <name evidence="4" type="ORF">HMPREF7215_1441</name>
</gene>
<dbReference type="SUPFAM" id="SSF53686">
    <property type="entry name" value="Tryptophan synthase beta subunit-like PLP-dependent enzymes"/>
    <property type="match status" value="1"/>
</dbReference>
<dbReference type="NCBIfam" id="NF006058">
    <property type="entry name" value="PRK08206.1"/>
    <property type="match status" value="1"/>
</dbReference>
<dbReference type="CDD" id="cd00640">
    <property type="entry name" value="Trp-synth-beta_II"/>
    <property type="match status" value="1"/>
</dbReference>
<evidence type="ECO:0000313" key="4">
    <source>
        <dbReference type="EMBL" id="EFB91583.1"/>
    </source>
</evidence>
<dbReference type="NCBIfam" id="TIGR01747">
    <property type="entry name" value="diampropi_NH3ly"/>
    <property type="match status" value="1"/>
</dbReference>
<dbReference type="InterPro" id="IPR001926">
    <property type="entry name" value="TrpB-like_PALP"/>
</dbReference>
<comment type="cofactor">
    <cofactor evidence="1">
        <name>pyridoxal 5'-phosphate</name>
        <dbReference type="ChEBI" id="CHEBI:597326"/>
    </cofactor>
</comment>
<evidence type="ECO:0000256" key="1">
    <source>
        <dbReference type="ARBA" id="ARBA00001933"/>
    </source>
</evidence>
<name>A0ABM9ZX67_9BACT</name>
<keyword evidence="2" id="KW-0663">Pyridoxal phosphate</keyword>